<dbReference type="Proteomes" id="UP000677228">
    <property type="component" value="Unassembled WGS sequence"/>
</dbReference>
<proteinExistence type="predicted"/>
<dbReference type="Proteomes" id="UP000682733">
    <property type="component" value="Unassembled WGS sequence"/>
</dbReference>
<dbReference type="Gene3D" id="3.90.176.10">
    <property type="entry name" value="Toxin ADP-ribosyltransferase, Chain A, domain 1"/>
    <property type="match status" value="1"/>
</dbReference>
<keyword evidence="2 3" id="KW-0802">TPR repeat</keyword>
<dbReference type="InterPro" id="IPR019734">
    <property type="entry name" value="TPR_rpt"/>
</dbReference>
<dbReference type="SMART" id="SM00028">
    <property type="entry name" value="TPR"/>
    <property type="match status" value="4"/>
</dbReference>
<dbReference type="SUPFAM" id="SSF56399">
    <property type="entry name" value="ADP-ribosylation"/>
    <property type="match status" value="1"/>
</dbReference>
<dbReference type="PANTHER" id="PTHR45641">
    <property type="entry name" value="TETRATRICOPEPTIDE REPEAT PROTEIN (AFU_ORTHOLOGUE AFUA_6G03870)"/>
    <property type="match status" value="1"/>
</dbReference>
<name>A0A8S2HKE8_9BILA</name>
<dbReference type="EMBL" id="CAJOBA010002606">
    <property type="protein sequence ID" value="CAF3652193.1"/>
    <property type="molecule type" value="Genomic_DNA"/>
</dbReference>
<evidence type="ECO:0000313" key="6">
    <source>
        <dbReference type="Proteomes" id="UP000682733"/>
    </source>
</evidence>
<dbReference type="InterPro" id="IPR011990">
    <property type="entry name" value="TPR-like_helical_dom_sf"/>
</dbReference>
<evidence type="ECO:0000313" key="5">
    <source>
        <dbReference type="EMBL" id="CAF3652193.1"/>
    </source>
</evidence>
<evidence type="ECO:0000256" key="1">
    <source>
        <dbReference type="ARBA" id="ARBA00022737"/>
    </source>
</evidence>
<dbReference type="Gene3D" id="1.25.40.10">
    <property type="entry name" value="Tetratricopeptide repeat domain"/>
    <property type="match status" value="2"/>
</dbReference>
<gene>
    <name evidence="4" type="ORF">OVA965_LOCUS7949</name>
    <name evidence="5" type="ORF">TMI583_LOCUS7945</name>
</gene>
<organism evidence="5 6">
    <name type="scientific">Didymodactylos carnosus</name>
    <dbReference type="NCBI Taxonomy" id="1234261"/>
    <lineage>
        <taxon>Eukaryota</taxon>
        <taxon>Metazoa</taxon>
        <taxon>Spiralia</taxon>
        <taxon>Gnathifera</taxon>
        <taxon>Rotifera</taxon>
        <taxon>Eurotatoria</taxon>
        <taxon>Bdelloidea</taxon>
        <taxon>Philodinida</taxon>
        <taxon>Philodinidae</taxon>
        <taxon>Didymodactylos</taxon>
    </lineage>
</organism>
<feature type="repeat" description="TPR" evidence="3">
    <location>
        <begin position="670"/>
        <end position="703"/>
    </location>
</feature>
<dbReference type="PANTHER" id="PTHR45641:SF1">
    <property type="entry name" value="AAA+ ATPASE DOMAIN-CONTAINING PROTEIN"/>
    <property type="match status" value="1"/>
</dbReference>
<keyword evidence="1" id="KW-0677">Repeat</keyword>
<dbReference type="SUPFAM" id="SSF48452">
    <property type="entry name" value="TPR-like"/>
    <property type="match status" value="1"/>
</dbReference>
<protein>
    <submittedName>
        <fullName evidence="5">Uncharacterized protein</fullName>
    </submittedName>
</protein>
<dbReference type="PROSITE" id="PS50005">
    <property type="entry name" value="TPR"/>
    <property type="match status" value="1"/>
</dbReference>
<sequence>MLSTQHVSLLPSKSELSKDFIVICLHVNLPDEMNFENADECVDYIIKIKIEKVLFVILSNESWIIELVYQLSQIYAIYILNDNETKYEHQLINDHQRKVRGIYNHINILISQIPKDLNLFSRNLISFSISDNNDYDEEESLSNLLPLTFIKHRLFHNLCKKRRVMDAKEEMIKICREKYSNDKVELIKINDFEANYKPDQAIYWYTRDCFVYRLVNQAIRKQNIDDVCAFDFFIVDLYQQLCKYHYLYIKSLTPSSDFVKTDYSPKTDTLFSNAICAGFLRHFHDRIHSYIHILGCPNDKPDPLALYLSETMQNMTTNNSPIHEMIVYRGQRLTHYEFLKLKNNIDKNMLMNTFLSTTRNRELAVIFAGESNCDYVAVIFEIHVYLNEYIDRYRDMTEIDLDSIYDSIELKPFVNIENLSYFKDEDEILFSMGTLFTINTIEELPSTDNRNSVWQITMELNNEPLSEVFDWSYDINDGLETAIECSEEHFCRYEYNDEQKEIIKSFLKQLPSHSYGSSILEIWFAFHHYETSHFKQAIILYKRGFELLLQLIITIDPMYSVIVSKMFYILGDAYECMTNLCLPLPLDFTLALECYDKVLDVSTNYLLRMKTYENIGYIFEKLCMYEKSLHSYNKTLEIALENNCLMSGHSYESSKDSIYPYLCNENSSVQLTYYSIGWIHEQIGSYVEALLYYKRKLKLEQENNDVLEIPHTYNSIGLVHEYKHDYWMALENYLYGLVLCLDFVSTPVPYFTKICKSFMNCVKKQRDKLSLQRRYMRIHMRIAITTVQSLSELYKVGTEQSLASQVNQLRWCICANEWPSGGRMRMVGNEDDSSSTSLPETYIQNFLLEYHKRCKYERAWKNLVIAIVDIQRNTIQNVMSCQLKTLMHTLSFYTNLLWKGYGDPNSALIIPSKTHRIRNQYFQTASEHIIDVVSKLLMCYE</sequence>
<dbReference type="AlphaFoldDB" id="A0A8S2HKE8"/>
<dbReference type="EMBL" id="CAJNOK010002605">
    <property type="protein sequence ID" value="CAF0867384.1"/>
    <property type="molecule type" value="Genomic_DNA"/>
</dbReference>
<accession>A0A8S2HKE8</accession>
<reference evidence="5" key="1">
    <citation type="submission" date="2021-02" db="EMBL/GenBank/DDBJ databases">
        <authorList>
            <person name="Nowell W R."/>
        </authorList>
    </citation>
    <scope>NUCLEOTIDE SEQUENCE</scope>
</reference>
<evidence type="ECO:0000313" key="4">
    <source>
        <dbReference type="EMBL" id="CAF0867384.1"/>
    </source>
</evidence>
<evidence type="ECO:0000256" key="2">
    <source>
        <dbReference type="ARBA" id="ARBA00022803"/>
    </source>
</evidence>
<evidence type="ECO:0000256" key="3">
    <source>
        <dbReference type="PROSITE-ProRule" id="PRU00339"/>
    </source>
</evidence>
<comment type="caution">
    <text evidence="5">The sequence shown here is derived from an EMBL/GenBank/DDBJ whole genome shotgun (WGS) entry which is preliminary data.</text>
</comment>